<evidence type="ECO:0000313" key="1">
    <source>
        <dbReference type="EMBL" id="EDM15914.1"/>
    </source>
</evidence>
<reference evidence="1 2" key="1">
    <citation type="submission" date="2005-09" db="EMBL/GenBank/DDBJ databases">
        <authorList>
            <person name="Mural R.J."/>
            <person name="Li P.W."/>
            <person name="Adams M.D."/>
            <person name="Amanatides P.G."/>
            <person name="Baden-Tillson H."/>
            <person name="Barnstead M."/>
            <person name="Chin S.H."/>
            <person name="Dew I."/>
            <person name="Evans C.A."/>
            <person name="Ferriera S."/>
            <person name="Flanigan M."/>
            <person name="Fosler C."/>
            <person name="Glodek A."/>
            <person name="Gu Z."/>
            <person name="Holt R.A."/>
            <person name="Jennings D."/>
            <person name="Kraft C.L."/>
            <person name="Lu F."/>
            <person name="Nguyen T."/>
            <person name="Nusskern D.R."/>
            <person name="Pfannkoch C.M."/>
            <person name="Sitter C."/>
            <person name="Sutton G.G."/>
            <person name="Venter J.C."/>
            <person name="Wang Z."/>
            <person name="Woodage T."/>
            <person name="Zheng X.H."/>
            <person name="Zhong F."/>
        </authorList>
    </citation>
    <scope>NUCLEOTIDE SEQUENCE [LARGE SCALE GENOMIC DNA]</scope>
    <source>
        <strain>BN</strain>
        <strain evidence="2">Sprague-Dawley</strain>
    </source>
</reference>
<dbReference type="AlphaFoldDB" id="A6HSF8"/>
<proteinExistence type="predicted"/>
<accession>A6HSF8</accession>
<evidence type="ECO:0000313" key="2">
    <source>
        <dbReference type="Proteomes" id="UP000234681"/>
    </source>
</evidence>
<dbReference type="EMBL" id="CH473950">
    <property type="protein sequence ID" value="EDM15914.1"/>
    <property type="molecule type" value="Genomic_DNA"/>
</dbReference>
<organism evidence="1 2">
    <name type="scientific">Rattus norvegicus</name>
    <name type="common">Rat</name>
    <dbReference type="NCBI Taxonomy" id="10116"/>
    <lineage>
        <taxon>Eukaryota</taxon>
        <taxon>Metazoa</taxon>
        <taxon>Chordata</taxon>
        <taxon>Craniata</taxon>
        <taxon>Vertebrata</taxon>
        <taxon>Euteleostomi</taxon>
        <taxon>Mammalia</taxon>
        <taxon>Eutheria</taxon>
        <taxon>Euarchontoglires</taxon>
        <taxon>Glires</taxon>
        <taxon>Rodentia</taxon>
        <taxon>Myomorpha</taxon>
        <taxon>Muroidea</taxon>
        <taxon>Muridae</taxon>
        <taxon>Murinae</taxon>
        <taxon>Rattus</taxon>
    </lineage>
</organism>
<protein>
    <submittedName>
        <fullName evidence="1">RCG59532</fullName>
    </submittedName>
</protein>
<gene>
    <name evidence="1" type="ORF">rCG_59532</name>
</gene>
<sequence>MNTWEPPTVSLLRQFLPKGEGTLSYRKSEHKWDSLMTSNQTPALRSISLPTSQLNQAPMLGSPNNQTLTVNIISCSWLWVLWVKCSRLDREDAGNTNCPVITSPTCHHGCYGRRVTGYDW</sequence>
<name>A6HSF8_RAT</name>
<dbReference type="Proteomes" id="UP000234681">
    <property type="component" value="Chromosome 7"/>
</dbReference>